<sequence>MLTFWLTAAAWTFGSILYAELVRDLYHVSAHVWQPLSRLHNWHHRVFRPTLTPVNETIYREAHWYNDVPEASVMLVFTLLLWAIAFVATPSVHGFAAFGSLYTLGFLGAAIARGAGIPGADTLTDLTHRPGPFEAPPSRWSVNRTYHWRHHFDNQNAYFCGTFTVVDKLMGTALSLKGKTIAVTGASGTLGRSLLTQLQQSGAKVIALTSGDRPVVIDRDGQPQEINTQTWKVGEESNLQALFETVDILILNHGINVHGDRSADAISRSYEINTFSTWRLMELFLTTVRSNRDIACKEIWVNTSEAEVNPAFSPLYELSKRTLGDLVTLRRLDAPCVVRKLILGPFKSNLNPIGVMSADWVAEQIVKQARSDARNIIVTVNPLTFIAFPIKEFLVGLYFKLFSRRADDLANLNESKPEIS</sequence>
<dbReference type="Pfam" id="PF00106">
    <property type="entry name" value="adh_short"/>
    <property type="match status" value="1"/>
</dbReference>
<accession>A0A6H1U126</accession>
<proteinExistence type="predicted"/>
<dbReference type="InterPro" id="IPR036291">
    <property type="entry name" value="NAD(P)-bd_dom_sf"/>
</dbReference>
<dbReference type="RefSeq" id="WP_168569472.1">
    <property type="nucleotide sequence ID" value="NZ_CP051167.1"/>
</dbReference>
<dbReference type="NCBIfam" id="NF009035">
    <property type="entry name" value="PRK12367.1"/>
    <property type="match status" value="1"/>
</dbReference>
<keyword evidence="1" id="KW-1133">Transmembrane helix</keyword>
<dbReference type="AlphaFoldDB" id="A0A6H1U126"/>
<gene>
    <name evidence="2" type="ORF">HCG48_12600</name>
</gene>
<organism evidence="2 3">
    <name type="scientific">Oxynema aestuarii AP17</name>
    <dbReference type="NCBI Taxonomy" id="2064643"/>
    <lineage>
        <taxon>Bacteria</taxon>
        <taxon>Bacillati</taxon>
        <taxon>Cyanobacteriota</taxon>
        <taxon>Cyanophyceae</taxon>
        <taxon>Oscillatoriophycideae</taxon>
        <taxon>Oscillatoriales</taxon>
        <taxon>Oscillatoriaceae</taxon>
        <taxon>Oxynema</taxon>
        <taxon>Oxynema aestuarii</taxon>
    </lineage>
</organism>
<dbReference type="NCBIfam" id="NF005653">
    <property type="entry name" value="PRK07424.1"/>
    <property type="match status" value="1"/>
</dbReference>
<name>A0A6H1U126_9CYAN</name>
<evidence type="ECO:0000313" key="3">
    <source>
        <dbReference type="Proteomes" id="UP000500857"/>
    </source>
</evidence>
<feature type="transmembrane region" description="Helical" evidence="1">
    <location>
        <begin position="71"/>
        <end position="88"/>
    </location>
</feature>
<evidence type="ECO:0000256" key="1">
    <source>
        <dbReference type="SAM" id="Phobius"/>
    </source>
</evidence>
<dbReference type="InterPro" id="IPR002347">
    <property type="entry name" value="SDR_fam"/>
</dbReference>
<reference evidence="2 3" key="1">
    <citation type="submission" date="2020-04" db="EMBL/GenBank/DDBJ databases">
        <authorList>
            <person name="Basu S."/>
            <person name="Maruthanayagam V."/>
            <person name="Chakraborty S."/>
            <person name="Pramanik A."/>
            <person name="Mukherjee J."/>
            <person name="Brink B."/>
        </authorList>
    </citation>
    <scope>NUCLEOTIDE SEQUENCE [LARGE SCALE GENOMIC DNA]</scope>
    <source>
        <strain evidence="2 3">AP17</strain>
    </source>
</reference>
<keyword evidence="1" id="KW-0812">Transmembrane</keyword>
<keyword evidence="1" id="KW-0472">Membrane</keyword>
<evidence type="ECO:0000313" key="2">
    <source>
        <dbReference type="EMBL" id="QIZ71319.1"/>
    </source>
</evidence>
<protein>
    <submittedName>
        <fullName evidence="2">Bifunctional sterol desaturase/short chain dehydrogenase</fullName>
    </submittedName>
</protein>
<dbReference type="Proteomes" id="UP000500857">
    <property type="component" value="Chromosome"/>
</dbReference>
<dbReference type="Gene3D" id="3.40.50.720">
    <property type="entry name" value="NAD(P)-binding Rossmann-like Domain"/>
    <property type="match status" value="1"/>
</dbReference>
<dbReference type="EMBL" id="CP051167">
    <property type="protein sequence ID" value="QIZ71319.1"/>
    <property type="molecule type" value="Genomic_DNA"/>
</dbReference>
<keyword evidence="3" id="KW-1185">Reference proteome</keyword>
<dbReference type="SUPFAM" id="SSF51735">
    <property type="entry name" value="NAD(P)-binding Rossmann-fold domains"/>
    <property type="match status" value="1"/>
</dbReference>
<dbReference type="KEGG" id="oxy:HCG48_12600"/>